<evidence type="ECO:0000313" key="5">
    <source>
        <dbReference type="Proteomes" id="UP000272238"/>
    </source>
</evidence>
<sequence>MKTANLTFRCELNLKIVKKNFYFIEPLEDLDEVQKIIVHHTSRKQMNAEECHEFHQKVRGWSGIGYNFFIEKDGTIVEGRGFHVGAHAYGHNRNSIGICLTGDFDIELPTSSQFSSFLQLCHHIMRLYNLEPHQVIGHRELDGVTKSCPGLLFNVNQMRDDIKGYIHSSI</sequence>
<accession>A0A494Z0J7</accession>
<gene>
    <name evidence="4" type="ORF">D8M03_11750</name>
</gene>
<proteinExistence type="inferred from homology"/>
<dbReference type="SMART" id="SM00701">
    <property type="entry name" value="PGRP"/>
    <property type="match status" value="1"/>
</dbReference>
<evidence type="ECO:0000259" key="3">
    <source>
        <dbReference type="SMART" id="SM00701"/>
    </source>
</evidence>
<protein>
    <submittedName>
        <fullName evidence="4">N-acetylmuramoyl-L-alanine amidase</fullName>
    </submittedName>
</protein>
<comment type="similarity">
    <text evidence="1">Belongs to the N-acetylmuramoyl-L-alanine amidase 2 family.</text>
</comment>
<dbReference type="Proteomes" id="UP000272238">
    <property type="component" value="Unassembled WGS sequence"/>
</dbReference>
<feature type="domain" description="Peptidoglycan recognition protein family" evidence="3">
    <location>
        <begin position="14"/>
        <end position="142"/>
    </location>
</feature>
<dbReference type="GO" id="GO:0008745">
    <property type="term" value="F:N-acetylmuramoyl-L-alanine amidase activity"/>
    <property type="evidence" value="ECO:0007669"/>
    <property type="project" value="InterPro"/>
</dbReference>
<dbReference type="InterPro" id="IPR006619">
    <property type="entry name" value="PGRP_domain_met/bac"/>
</dbReference>
<comment type="caution">
    <text evidence="4">The sequence shown here is derived from an EMBL/GenBank/DDBJ whole genome shotgun (WGS) entry which is preliminary data.</text>
</comment>
<evidence type="ECO:0000313" key="4">
    <source>
        <dbReference type="EMBL" id="RKQ15492.1"/>
    </source>
</evidence>
<keyword evidence="5" id="KW-1185">Reference proteome</keyword>
<dbReference type="AlphaFoldDB" id="A0A494Z0J7"/>
<dbReference type="PANTHER" id="PTHR11022">
    <property type="entry name" value="PEPTIDOGLYCAN RECOGNITION PROTEIN"/>
    <property type="match status" value="1"/>
</dbReference>
<dbReference type="InterPro" id="IPR036505">
    <property type="entry name" value="Amidase/PGRP_sf"/>
</dbReference>
<dbReference type="Gene3D" id="3.40.80.10">
    <property type="entry name" value="Peptidoglycan recognition protein-like"/>
    <property type="match status" value="1"/>
</dbReference>
<dbReference type="OrthoDB" id="9812621at2"/>
<dbReference type="GO" id="GO:0008270">
    <property type="term" value="F:zinc ion binding"/>
    <property type="evidence" value="ECO:0007669"/>
    <property type="project" value="InterPro"/>
</dbReference>
<dbReference type="InterPro" id="IPR002502">
    <property type="entry name" value="Amidase_domain"/>
</dbReference>
<dbReference type="SUPFAM" id="SSF55846">
    <property type="entry name" value="N-acetylmuramoyl-L-alanine amidase-like"/>
    <property type="match status" value="1"/>
</dbReference>
<dbReference type="Pfam" id="PF01510">
    <property type="entry name" value="Amidase_2"/>
    <property type="match status" value="1"/>
</dbReference>
<dbReference type="CDD" id="cd06583">
    <property type="entry name" value="PGRP"/>
    <property type="match status" value="1"/>
</dbReference>
<evidence type="ECO:0000259" key="2">
    <source>
        <dbReference type="SMART" id="SM00644"/>
    </source>
</evidence>
<feature type="domain" description="N-acetylmuramoyl-L-alanine amidase" evidence="2">
    <location>
        <begin position="22"/>
        <end position="150"/>
    </location>
</feature>
<dbReference type="EMBL" id="RBZN01000029">
    <property type="protein sequence ID" value="RKQ15492.1"/>
    <property type="molecule type" value="Genomic_DNA"/>
</dbReference>
<dbReference type="SMART" id="SM00644">
    <property type="entry name" value="Ami_2"/>
    <property type="match status" value="1"/>
</dbReference>
<dbReference type="GO" id="GO:0009253">
    <property type="term" value="P:peptidoglycan catabolic process"/>
    <property type="evidence" value="ECO:0007669"/>
    <property type="project" value="InterPro"/>
</dbReference>
<reference evidence="4 5" key="1">
    <citation type="journal article" date="2016" name="Antonie Van Leeuwenhoek">
        <title>Lysinibacillus endophyticus sp. nov., an indole-3-acetic acid producing endophytic bacterium isolated from corn root (Zea mays cv. Xinken-5).</title>
        <authorList>
            <person name="Yu J."/>
            <person name="Guan X."/>
            <person name="Liu C."/>
            <person name="Xiang W."/>
            <person name="Yu Z."/>
            <person name="Liu X."/>
            <person name="Wang G."/>
        </authorList>
    </citation>
    <scope>NUCLEOTIDE SEQUENCE [LARGE SCALE GENOMIC DNA]</scope>
    <source>
        <strain evidence="4 5">DSM 100506</strain>
    </source>
</reference>
<dbReference type="PANTHER" id="PTHR11022:SF41">
    <property type="entry name" value="PEPTIDOGLYCAN-RECOGNITION PROTEIN LC-RELATED"/>
    <property type="match status" value="1"/>
</dbReference>
<evidence type="ECO:0000256" key="1">
    <source>
        <dbReference type="ARBA" id="ARBA00007553"/>
    </source>
</evidence>
<organism evidence="4 5">
    <name type="scientific">Ureibacillus endophyticus</name>
    <dbReference type="NCBI Taxonomy" id="1978490"/>
    <lineage>
        <taxon>Bacteria</taxon>
        <taxon>Bacillati</taxon>
        <taxon>Bacillota</taxon>
        <taxon>Bacilli</taxon>
        <taxon>Bacillales</taxon>
        <taxon>Caryophanaceae</taxon>
        <taxon>Ureibacillus</taxon>
    </lineage>
</organism>
<dbReference type="InterPro" id="IPR015510">
    <property type="entry name" value="PGRP"/>
</dbReference>
<name>A0A494Z0J7_9BACL</name>